<dbReference type="EMBL" id="CP137641">
    <property type="protein sequence ID" value="WOX55056.1"/>
    <property type="molecule type" value="Genomic_DNA"/>
</dbReference>
<name>A0ABD8A698_9EURY</name>
<proteinExistence type="predicted"/>
<protein>
    <submittedName>
        <fullName evidence="1">Uncharacterized protein</fullName>
    </submittedName>
</protein>
<dbReference type="AlphaFoldDB" id="A0ABD8A698"/>
<sequence length="58" mass="6314">MGFGVLDGMNAAGRIATVAERLMDDAGLRQKFDETGQVAVQIKVEGYAVDIVLRRCEE</sequence>
<reference evidence="1 2" key="1">
    <citation type="submission" date="2023-10" db="EMBL/GenBank/DDBJ databases">
        <title>The complete genome sequence of Methanoculleus palmolei DSM 4273.</title>
        <authorList>
            <person name="Lai S.-J."/>
            <person name="You Y.-T."/>
            <person name="Chen S.-C."/>
        </authorList>
    </citation>
    <scope>NUCLEOTIDE SEQUENCE [LARGE SCALE GENOMIC DNA]</scope>
    <source>
        <strain evidence="1 2">DSM 4273</strain>
    </source>
</reference>
<evidence type="ECO:0000313" key="1">
    <source>
        <dbReference type="EMBL" id="WOX55056.1"/>
    </source>
</evidence>
<gene>
    <name evidence="1" type="ORF">R6Y95_06160</name>
</gene>
<keyword evidence="2" id="KW-1185">Reference proteome</keyword>
<accession>A0ABD8A698</accession>
<organism evidence="1 2">
    <name type="scientific">Methanoculleus palmolei</name>
    <dbReference type="NCBI Taxonomy" id="72612"/>
    <lineage>
        <taxon>Archaea</taxon>
        <taxon>Methanobacteriati</taxon>
        <taxon>Methanobacteriota</taxon>
        <taxon>Stenosarchaea group</taxon>
        <taxon>Methanomicrobia</taxon>
        <taxon>Methanomicrobiales</taxon>
        <taxon>Methanomicrobiaceae</taxon>
        <taxon>Methanoculleus</taxon>
    </lineage>
</organism>
<evidence type="ECO:0000313" key="2">
    <source>
        <dbReference type="Proteomes" id="UP001626603"/>
    </source>
</evidence>
<dbReference type="Proteomes" id="UP001626603">
    <property type="component" value="Chromosome"/>
</dbReference>